<accession>A0A929MN35</accession>
<dbReference type="AlphaFoldDB" id="A0A929MN35"/>
<organism evidence="1 2">
    <name type="scientific">Abiotrophia defectiva</name>
    <name type="common">Streptococcus defectivus</name>
    <dbReference type="NCBI Taxonomy" id="46125"/>
    <lineage>
        <taxon>Bacteria</taxon>
        <taxon>Bacillati</taxon>
        <taxon>Bacillota</taxon>
        <taxon>Bacilli</taxon>
        <taxon>Lactobacillales</taxon>
        <taxon>Aerococcaceae</taxon>
        <taxon>Abiotrophia</taxon>
    </lineage>
</organism>
<reference evidence="1" key="1">
    <citation type="submission" date="2020-04" db="EMBL/GenBank/DDBJ databases">
        <title>Deep metagenomics examines the oral microbiome during advanced dental caries in children, revealing novel taxa and co-occurrences with host molecules.</title>
        <authorList>
            <person name="Baker J.L."/>
            <person name="Morton J.T."/>
            <person name="Dinis M."/>
            <person name="Alvarez R."/>
            <person name="Tran N.C."/>
            <person name="Knight R."/>
            <person name="Edlund A."/>
        </authorList>
    </citation>
    <scope>NUCLEOTIDE SEQUENCE</scope>
    <source>
        <strain evidence="1">JCVI_23_bin.16</strain>
    </source>
</reference>
<proteinExistence type="predicted"/>
<gene>
    <name evidence="1" type="ORF">HXK00_00685</name>
</gene>
<comment type="caution">
    <text evidence="1">The sequence shown here is derived from an EMBL/GenBank/DDBJ whole genome shotgun (WGS) entry which is preliminary data.</text>
</comment>
<name>A0A929MN35_ABIDE</name>
<sequence length="237" mass="26705">MLYRGPEPSSQDEVMSLEMANNLLSAKGSSPTPLDYAKQQTADFIKRSEVDSTSEDLRGEEWLVPFSLNYAAKSKSFLTMDRGAISRVNFPSQDNFSGIYPNTWESSYIGFKDPGNQSHVDVTEIDLTRFKLFNNFALHCKWVAKVDTYKAIQFYADFYPNETTHWTDYSIGVAFREATNMRYIFGAAALRVYIDPSNPKTQKLKLKAQFLNGFDGAAGISGNGENFVKFAITPMRA</sequence>
<dbReference type="EMBL" id="JABZFV010000001">
    <property type="protein sequence ID" value="MBF0934142.1"/>
    <property type="molecule type" value="Genomic_DNA"/>
</dbReference>
<evidence type="ECO:0000313" key="2">
    <source>
        <dbReference type="Proteomes" id="UP000757900"/>
    </source>
</evidence>
<evidence type="ECO:0000313" key="1">
    <source>
        <dbReference type="EMBL" id="MBF0934142.1"/>
    </source>
</evidence>
<protein>
    <submittedName>
        <fullName evidence="1">Uncharacterized protein</fullName>
    </submittedName>
</protein>
<dbReference type="Proteomes" id="UP000757900">
    <property type="component" value="Unassembled WGS sequence"/>
</dbReference>